<reference evidence="1" key="2">
    <citation type="journal article" date="2015" name="Data Brief">
        <title>Shoot transcriptome of the giant reed, Arundo donax.</title>
        <authorList>
            <person name="Barrero R.A."/>
            <person name="Guerrero F.D."/>
            <person name="Moolhuijzen P."/>
            <person name="Goolsby J.A."/>
            <person name="Tidwell J."/>
            <person name="Bellgard S.E."/>
            <person name="Bellgard M.I."/>
        </authorList>
    </citation>
    <scope>NUCLEOTIDE SEQUENCE</scope>
    <source>
        <tissue evidence="1">Shoot tissue taken approximately 20 cm above the soil surface</tissue>
    </source>
</reference>
<protein>
    <submittedName>
        <fullName evidence="1">Uncharacterized protein</fullName>
    </submittedName>
</protein>
<sequence>MFIFHYYTICICGLRDGCEKKKLYFF</sequence>
<evidence type="ECO:0000313" key="1">
    <source>
        <dbReference type="EMBL" id="JAD44367.1"/>
    </source>
</evidence>
<accession>A0A0A9ABD4</accession>
<organism evidence="1">
    <name type="scientific">Arundo donax</name>
    <name type="common">Giant reed</name>
    <name type="synonym">Donax arundinaceus</name>
    <dbReference type="NCBI Taxonomy" id="35708"/>
    <lineage>
        <taxon>Eukaryota</taxon>
        <taxon>Viridiplantae</taxon>
        <taxon>Streptophyta</taxon>
        <taxon>Embryophyta</taxon>
        <taxon>Tracheophyta</taxon>
        <taxon>Spermatophyta</taxon>
        <taxon>Magnoliopsida</taxon>
        <taxon>Liliopsida</taxon>
        <taxon>Poales</taxon>
        <taxon>Poaceae</taxon>
        <taxon>PACMAD clade</taxon>
        <taxon>Arundinoideae</taxon>
        <taxon>Arundineae</taxon>
        <taxon>Arundo</taxon>
    </lineage>
</organism>
<proteinExistence type="predicted"/>
<reference evidence="1" key="1">
    <citation type="submission" date="2014-09" db="EMBL/GenBank/DDBJ databases">
        <authorList>
            <person name="Magalhaes I.L.F."/>
            <person name="Oliveira U."/>
            <person name="Santos F.R."/>
            <person name="Vidigal T.H.D.A."/>
            <person name="Brescovit A.D."/>
            <person name="Santos A.J."/>
        </authorList>
    </citation>
    <scope>NUCLEOTIDE SEQUENCE</scope>
    <source>
        <tissue evidence="1">Shoot tissue taken approximately 20 cm above the soil surface</tissue>
    </source>
</reference>
<name>A0A0A9ABD4_ARUDO</name>
<dbReference type="EMBL" id="GBRH01253528">
    <property type="protein sequence ID" value="JAD44367.1"/>
    <property type="molecule type" value="Transcribed_RNA"/>
</dbReference>
<dbReference type="AlphaFoldDB" id="A0A0A9ABD4"/>